<keyword evidence="1" id="KW-0472">Membrane</keyword>
<keyword evidence="1" id="KW-1133">Transmembrane helix</keyword>
<comment type="caution">
    <text evidence="2">The sequence shown here is derived from an EMBL/GenBank/DDBJ whole genome shotgun (WGS) entry which is preliminary data.</text>
</comment>
<dbReference type="AlphaFoldDB" id="A0A3M0A4I4"/>
<dbReference type="Proteomes" id="UP000267187">
    <property type="component" value="Unassembled WGS sequence"/>
</dbReference>
<keyword evidence="3" id="KW-1185">Reference proteome</keyword>
<sequence length="55" mass="6337">MNRTVLFIIILGYLLSPYVYTWLADPNGSWYRPFIVWGLSALILSIMSGRISRDS</sequence>
<evidence type="ECO:0000256" key="1">
    <source>
        <dbReference type="SAM" id="Phobius"/>
    </source>
</evidence>
<accession>A0A3M0A4I4</accession>
<gene>
    <name evidence="2" type="ORF">DFR27_1437</name>
</gene>
<name>A0A3M0A4I4_9GAMM</name>
<dbReference type="EMBL" id="REFJ01000003">
    <property type="protein sequence ID" value="RMA80081.1"/>
    <property type="molecule type" value="Genomic_DNA"/>
</dbReference>
<feature type="transmembrane region" description="Helical" evidence="1">
    <location>
        <begin position="30"/>
        <end position="49"/>
    </location>
</feature>
<keyword evidence="1" id="KW-0812">Transmembrane</keyword>
<evidence type="ECO:0000313" key="2">
    <source>
        <dbReference type="EMBL" id="RMA80081.1"/>
    </source>
</evidence>
<dbReference type="RefSeq" id="WP_170150801.1">
    <property type="nucleotide sequence ID" value="NZ_REFJ01000003.1"/>
</dbReference>
<protein>
    <submittedName>
        <fullName evidence="2">Uncharacterized protein</fullName>
    </submittedName>
</protein>
<proteinExistence type="predicted"/>
<organism evidence="2 3">
    <name type="scientific">Umboniibacter marinipuniceus</name>
    <dbReference type="NCBI Taxonomy" id="569599"/>
    <lineage>
        <taxon>Bacteria</taxon>
        <taxon>Pseudomonadati</taxon>
        <taxon>Pseudomonadota</taxon>
        <taxon>Gammaproteobacteria</taxon>
        <taxon>Cellvibrionales</taxon>
        <taxon>Cellvibrionaceae</taxon>
        <taxon>Umboniibacter</taxon>
    </lineage>
</organism>
<reference evidence="2 3" key="1">
    <citation type="submission" date="2018-10" db="EMBL/GenBank/DDBJ databases">
        <title>Genomic Encyclopedia of Type Strains, Phase IV (KMG-IV): sequencing the most valuable type-strain genomes for metagenomic binning, comparative biology and taxonomic classification.</title>
        <authorList>
            <person name="Goeker M."/>
        </authorList>
    </citation>
    <scope>NUCLEOTIDE SEQUENCE [LARGE SCALE GENOMIC DNA]</scope>
    <source>
        <strain evidence="2 3">DSM 25080</strain>
    </source>
</reference>
<evidence type="ECO:0000313" key="3">
    <source>
        <dbReference type="Proteomes" id="UP000267187"/>
    </source>
</evidence>
<feature type="transmembrane region" description="Helical" evidence="1">
    <location>
        <begin position="5"/>
        <end position="24"/>
    </location>
</feature>